<feature type="region of interest" description="Disordered" evidence="4">
    <location>
        <begin position="551"/>
        <end position="588"/>
    </location>
</feature>
<dbReference type="STRING" id="6248.A0A0K0DW37"/>
<organism evidence="7">
    <name type="scientific">Strongyloides stercoralis</name>
    <name type="common">Threadworm</name>
    <dbReference type="NCBI Taxonomy" id="6248"/>
    <lineage>
        <taxon>Eukaryota</taxon>
        <taxon>Metazoa</taxon>
        <taxon>Ecdysozoa</taxon>
        <taxon>Nematoda</taxon>
        <taxon>Chromadorea</taxon>
        <taxon>Rhabditida</taxon>
        <taxon>Tylenchina</taxon>
        <taxon>Panagrolaimomorpha</taxon>
        <taxon>Strongyloidoidea</taxon>
        <taxon>Strongyloididae</taxon>
        <taxon>Strongyloides</taxon>
    </lineage>
</organism>
<dbReference type="PROSITE" id="PS51011">
    <property type="entry name" value="ARID"/>
    <property type="match status" value="1"/>
</dbReference>
<dbReference type="Proteomes" id="UP000035681">
    <property type="component" value="Unplaced"/>
</dbReference>
<dbReference type="Gene3D" id="2.30.30.140">
    <property type="match status" value="3"/>
</dbReference>
<dbReference type="PANTHER" id="PTHR13964">
    <property type="entry name" value="RBP-RELATED"/>
    <property type="match status" value="1"/>
</dbReference>
<dbReference type="Pfam" id="PF01388">
    <property type="entry name" value="ARID"/>
    <property type="match status" value="1"/>
</dbReference>
<feature type="region of interest" description="Disordered" evidence="4">
    <location>
        <begin position="141"/>
        <end position="173"/>
    </location>
</feature>
<feature type="compositionally biased region" description="Polar residues" evidence="4">
    <location>
        <begin position="160"/>
        <end position="173"/>
    </location>
</feature>
<evidence type="ECO:0000313" key="8">
    <source>
        <dbReference type="WBParaSite" id="TCONS_00006124.p1"/>
    </source>
</evidence>
<dbReference type="GO" id="GO:0005634">
    <property type="term" value="C:nucleus"/>
    <property type="evidence" value="ECO:0007669"/>
    <property type="project" value="TreeGrafter"/>
</dbReference>
<dbReference type="PANTHER" id="PTHR13964:SF27">
    <property type="entry name" value="HAT-TRICK, ISOFORM D"/>
    <property type="match status" value="1"/>
</dbReference>
<sequence length="1162" mass="133989">MNIQSGEAPFLSEGLEVSAKFKGAFCEAKIKRIVKKDVKINVLLKEAPFGSSVIEPECIVSGSCEVNQNVIIKLKDRNIKAAIRQIRDFSRYWVEFDDGDEKELSRNQVKLKGKRHFEGEINMDEMPLNNPDKLKVDAKNENGEELGRSKSDRTCRGASIMSSRSRTPLSNDNNCIDSKIEKIKNGSKNLTTTNNTSIRNTTDNKYFPFDLGTIDNFTVGKVVLSLGKENDFSRAAPSVIVSLKAYKAFSTNLKVPTEDNEIPLISFVTSKFFIAQQDTLRPFNGKCLEYLPTPSVFLKSAYSKAQAFLDNGELPKGIEQQWVFYKEKKIPLPKKKEKINTKNDDKVVKKNGQEKKEYKSIDKSINLKNLGNEKATNSMKKNSFQSNCTKESLENGLEIEDKQEFVSSGGSEKTSSVTSYSSSDDEEEEDMKEYIEKKDNFTARFFSYAENIYQNFIQLPSINSDEVLDIYKLTKIIVKLGGTRIRTNNKWPLVYKKMHLNNTDLSLSKLIEFYDKYLHGFLKVNKNLGWSAADSCKDSYGFTKRRTSNVVEKKITSPLPTELPPPTTDTSLKPKKRGRKPKEKTNNNTIPIVVCQDIPDICPEEKKEILDLNDRKSPQMNLSKINNENCINRSLKRERIKSESGGLQCDEDSIPNKRKYPKRKCRDESEFRERSHSRNSHEKSIEKDRTEVVGRGKSELGDNYCNANIFTMFNIGQKMLGFADDSYWDLRILNYEQPEKKLLVRKIKEICGPDMVFNKLQKKLLKGVMANMSCFVHYLRWNSRYDEHLGLDRIYLLKSDQATFENQFSECIPENLMKEIIEWCNSPDGIKSVKYTCYESNDEDDEKVFEDKPTDSFVSSTTTIDLTCKEEIIDTKLDTNKLDDSIVKHKKITSDIGTKETLKETFEEVVNKQKEVVLKDFDIIKDPQNYSCGYFSYIKKQSLKETVFFTCNESQEVDSSETVDDLALECSELFDGSPDLEDIGNDRSSLQLKSAVRKKAKRLNQYIPSEIRKRRLQNPQFDENEELIYECAEPCVKALLRKYDEPVTEDYLKLTASMSDDDEFNEIDEFLNNESLPTTKEIEEIQFDKDIITEKLGILRQYYTKNWLDLEEEDDRIMKYLFEKDIAAHRKRKQHGDSPSCQTFEKIMEEERLDKRSQENGE</sequence>
<evidence type="ECO:0000259" key="5">
    <source>
        <dbReference type="PROSITE" id="PS51011"/>
    </source>
</evidence>
<dbReference type="SUPFAM" id="SSF46774">
    <property type="entry name" value="ARID-like"/>
    <property type="match status" value="1"/>
</dbReference>
<keyword evidence="2" id="KW-0804">Transcription</keyword>
<evidence type="ECO:0000256" key="4">
    <source>
        <dbReference type="SAM" id="MobiDB-lite"/>
    </source>
</evidence>
<dbReference type="GO" id="GO:0006357">
    <property type="term" value="P:regulation of transcription by RNA polymerase II"/>
    <property type="evidence" value="ECO:0007669"/>
    <property type="project" value="TreeGrafter"/>
</dbReference>
<dbReference type="InterPro" id="IPR001606">
    <property type="entry name" value="ARID_dom"/>
</dbReference>
<evidence type="ECO:0000256" key="2">
    <source>
        <dbReference type="ARBA" id="ARBA00023163"/>
    </source>
</evidence>
<feature type="region of interest" description="Disordered" evidence="4">
    <location>
        <begin position="1129"/>
        <end position="1162"/>
    </location>
</feature>
<feature type="domain" description="ARID" evidence="5">
    <location>
        <begin position="435"/>
        <end position="526"/>
    </location>
</feature>
<keyword evidence="3" id="KW-0539">Nucleus</keyword>
<dbReference type="WBParaSite" id="SSTP_0000145300.1">
    <property type="protein sequence ID" value="SSTP_0000145300.1"/>
    <property type="gene ID" value="SSTP_0000145300"/>
</dbReference>
<dbReference type="WBParaSite" id="TCONS_00006124.p1">
    <property type="protein sequence ID" value="TCONS_00006124.p1"/>
    <property type="gene ID" value="XLOC_004303"/>
</dbReference>
<accession>A0A0K0DW37</accession>
<feature type="region of interest" description="Disordered" evidence="4">
    <location>
        <begin position="641"/>
        <end position="691"/>
    </location>
</feature>
<name>A0A0K0DW37_STRER</name>
<evidence type="ECO:0000256" key="1">
    <source>
        <dbReference type="ARBA" id="ARBA00023015"/>
    </source>
</evidence>
<feature type="compositionally biased region" description="Basic and acidic residues" evidence="4">
    <location>
        <begin position="141"/>
        <end position="155"/>
    </location>
</feature>
<dbReference type="InterPro" id="IPR016197">
    <property type="entry name" value="Chromo-like_dom_sf"/>
</dbReference>
<proteinExistence type="predicted"/>
<dbReference type="InterPro" id="IPR036431">
    <property type="entry name" value="ARID_dom_sf"/>
</dbReference>
<feature type="compositionally biased region" description="Low complexity" evidence="4">
    <location>
        <begin position="411"/>
        <end position="422"/>
    </location>
</feature>
<dbReference type="AlphaFoldDB" id="A0A0K0DW37"/>
<keyword evidence="1" id="KW-0805">Transcription regulation</keyword>
<dbReference type="InterPro" id="IPR051232">
    <property type="entry name" value="ARID/SWI1_ChromRemod"/>
</dbReference>
<evidence type="ECO:0000256" key="3">
    <source>
        <dbReference type="ARBA" id="ARBA00023242"/>
    </source>
</evidence>
<feature type="region of interest" description="Disordered" evidence="4">
    <location>
        <begin position="404"/>
        <end position="428"/>
    </location>
</feature>
<evidence type="ECO:0000313" key="6">
    <source>
        <dbReference type="Proteomes" id="UP000035681"/>
    </source>
</evidence>
<feature type="compositionally biased region" description="Basic and acidic residues" evidence="4">
    <location>
        <begin position="665"/>
        <end position="691"/>
    </location>
</feature>
<feature type="compositionally biased region" description="Basic residues" evidence="4">
    <location>
        <begin position="573"/>
        <end position="582"/>
    </location>
</feature>
<dbReference type="SUPFAM" id="SSF54160">
    <property type="entry name" value="Chromo domain-like"/>
    <property type="match status" value="1"/>
</dbReference>
<dbReference type="CDD" id="cd16100">
    <property type="entry name" value="ARID"/>
    <property type="match status" value="1"/>
</dbReference>
<dbReference type="Gene3D" id="1.10.150.60">
    <property type="entry name" value="ARID DNA-binding domain"/>
    <property type="match status" value="1"/>
</dbReference>
<feature type="compositionally biased region" description="Basic and acidic residues" evidence="4">
    <location>
        <begin position="1146"/>
        <end position="1162"/>
    </location>
</feature>
<keyword evidence="6" id="KW-1185">Reference proteome</keyword>
<evidence type="ECO:0000313" key="7">
    <source>
        <dbReference type="WBParaSite" id="SSTP_0000145300.1"/>
    </source>
</evidence>
<protein>
    <submittedName>
        <fullName evidence="7 8">ARID domain-containing protein</fullName>
    </submittedName>
</protein>
<dbReference type="GO" id="GO:0000976">
    <property type="term" value="F:transcription cis-regulatory region binding"/>
    <property type="evidence" value="ECO:0007669"/>
    <property type="project" value="TreeGrafter"/>
</dbReference>
<reference evidence="7" key="1">
    <citation type="submission" date="2015-08" db="UniProtKB">
        <authorList>
            <consortium name="WormBaseParasite"/>
        </authorList>
    </citation>
    <scope>IDENTIFICATION</scope>
</reference>